<keyword evidence="3" id="KW-1185">Reference proteome</keyword>
<evidence type="ECO:0000313" key="3">
    <source>
        <dbReference type="Proteomes" id="UP000664169"/>
    </source>
</evidence>
<feature type="compositionally biased region" description="Basic and acidic residues" evidence="1">
    <location>
        <begin position="462"/>
        <end position="482"/>
    </location>
</feature>
<feature type="region of interest" description="Disordered" evidence="1">
    <location>
        <begin position="299"/>
        <end position="327"/>
    </location>
</feature>
<feature type="region of interest" description="Disordered" evidence="1">
    <location>
        <begin position="406"/>
        <end position="497"/>
    </location>
</feature>
<dbReference type="Proteomes" id="UP000664169">
    <property type="component" value="Unassembled WGS sequence"/>
</dbReference>
<feature type="region of interest" description="Disordered" evidence="1">
    <location>
        <begin position="177"/>
        <end position="208"/>
    </location>
</feature>
<sequence>MLRLPPTRIIFDARDIEYHSLNGEERIKHLVSQGLKKRTAFGYPFAQLNQLRAALAQEANDRLSNPSEQDREPGISEQLLRDTVLPDSRREPWDDSLDHTINIKSHNAELLYVDGQVERFVDTFGQTNDLEISKHNSTPEELSAMTRATSCVTSDDIEKLTNKMQDLATEGRRFNSIITHEGGPSPTGNDSDHFPRLSMNEPRLPSPISQVSRMPLARQTLPIRPGSAHYSSPTQYLLHASPAESASHSSPRGIWRAQPSRSFTPTRYQYHPPQIVQQTMSSTSSTNTISRVYSVPDLTRHHHRTNPPTVHTALPVQGTSSPVSASYLPRTPRRQVRIHTVEDYSDVFDFGQSAGRQNRFLSSRNAYARQRNGIFIYEDDLPSELQPQTPIGLPRHGIPHNYGTYPLTAPPVQRPATTVLQPTTPTRADRRQPPTTSATRPDASRNRYTSDHDQENAAMYVEMERRRQSRADRHMAMRRGTDSLDTTPPMTFDGSVG</sequence>
<reference evidence="2" key="1">
    <citation type="submission" date="2021-03" db="EMBL/GenBank/DDBJ databases">
        <authorList>
            <person name="Tagirdzhanova G."/>
        </authorList>
    </citation>
    <scope>NUCLEOTIDE SEQUENCE</scope>
</reference>
<dbReference type="EMBL" id="CAJPDQ010000025">
    <property type="protein sequence ID" value="CAF9926352.1"/>
    <property type="molecule type" value="Genomic_DNA"/>
</dbReference>
<comment type="caution">
    <text evidence="2">The sequence shown here is derived from an EMBL/GenBank/DDBJ whole genome shotgun (WGS) entry which is preliminary data.</text>
</comment>
<gene>
    <name evidence="2" type="ORF">GOMPHAMPRED_004115</name>
</gene>
<name>A0A8H3FJN5_9LECA</name>
<evidence type="ECO:0000313" key="2">
    <source>
        <dbReference type="EMBL" id="CAF9926352.1"/>
    </source>
</evidence>
<organism evidence="2 3">
    <name type="scientific">Gomphillus americanus</name>
    <dbReference type="NCBI Taxonomy" id="1940652"/>
    <lineage>
        <taxon>Eukaryota</taxon>
        <taxon>Fungi</taxon>
        <taxon>Dikarya</taxon>
        <taxon>Ascomycota</taxon>
        <taxon>Pezizomycotina</taxon>
        <taxon>Lecanoromycetes</taxon>
        <taxon>OSLEUM clade</taxon>
        <taxon>Ostropomycetidae</taxon>
        <taxon>Ostropales</taxon>
        <taxon>Graphidaceae</taxon>
        <taxon>Gomphilloideae</taxon>
        <taxon>Gomphillus</taxon>
    </lineage>
</organism>
<dbReference type="OrthoDB" id="5431403at2759"/>
<protein>
    <submittedName>
        <fullName evidence="2">Uncharacterized protein</fullName>
    </submittedName>
</protein>
<evidence type="ECO:0000256" key="1">
    <source>
        <dbReference type="SAM" id="MobiDB-lite"/>
    </source>
</evidence>
<feature type="compositionally biased region" description="Polar residues" evidence="1">
    <location>
        <begin position="415"/>
        <end position="426"/>
    </location>
</feature>
<dbReference type="AlphaFoldDB" id="A0A8H3FJN5"/>
<proteinExistence type="predicted"/>
<feature type="compositionally biased region" description="Basic and acidic residues" evidence="1">
    <location>
        <begin position="442"/>
        <end position="455"/>
    </location>
</feature>
<accession>A0A8H3FJN5</accession>